<dbReference type="PANTHER" id="PTHR36107">
    <property type="entry name" value="SMALL, ACID-SOLUBLE SPORE PROTEIN A"/>
    <property type="match status" value="1"/>
</dbReference>
<comment type="caution">
    <text evidence="2">The sequence shown here is derived from an EMBL/GenBank/DDBJ whole genome shotgun (WGS) entry which is preliminary data.</text>
</comment>
<sequence length="92" mass="10418">MARRNRRPLIPEAREALNKLKVDVMKKKGYQVNQDQPDDVKYEVANEVNVPLQHGYNGKLTSEEAGKVGGQIGGNMVKELVRMAQEQMKKKP</sequence>
<evidence type="ECO:0000313" key="2">
    <source>
        <dbReference type="EMBL" id="MBY0097083.1"/>
    </source>
</evidence>
<dbReference type="Proteomes" id="UP000769780">
    <property type="component" value="Unassembled WGS sequence"/>
</dbReference>
<dbReference type="InterPro" id="IPR038300">
    <property type="entry name" value="SASP_sf_alpha/beta"/>
</dbReference>
<dbReference type="InterPro" id="IPR001448">
    <property type="entry name" value="SASP_alpha/beta-type"/>
</dbReference>
<comment type="function">
    <text evidence="1">SASP are bound to spore DNA. They are double-stranded DNA-binding proteins that cause DNA to change to an a-like conformation. They protect the DNA backbone from chemical and enzymatic cleavage and are thus involved in dormant spore's high resistance to UV light.</text>
</comment>
<dbReference type="RefSeq" id="WP_221873296.1">
    <property type="nucleotide sequence ID" value="NZ_JACWFH010000009.1"/>
</dbReference>
<dbReference type="Pfam" id="PF00269">
    <property type="entry name" value="SASP"/>
    <property type="match status" value="1"/>
</dbReference>
<proteinExistence type="predicted"/>
<accession>A0ABS7K497</accession>
<protein>
    <submittedName>
        <fullName evidence="2">Alpha/beta-type small acid-soluble spore protein</fullName>
    </submittedName>
</protein>
<name>A0ABS7K497_9BACI</name>
<dbReference type="Gene3D" id="6.10.10.80">
    <property type="entry name" value="Small, acid-soluble spore protein, alpha/beta type-like"/>
    <property type="match status" value="1"/>
</dbReference>
<reference evidence="2 3" key="1">
    <citation type="submission" date="2020-07" db="EMBL/GenBank/DDBJ databases">
        <title>Fungal Genomes of the International Space Station.</title>
        <authorList>
            <person name="Seuylemezian A."/>
            <person name="Singh N.K."/>
            <person name="Wood J."/>
            <person name="Venkateswaran K."/>
        </authorList>
    </citation>
    <scope>NUCLEOTIDE SEQUENCE [LARGE SCALE GENOMIC DNA]</scope>
    <source>
        <strain evidence="2 3">PL-B2</strain>
    </source>
</reference>
<dbReference type="PANTHER" id="PTHR36107:SF1">
    <property type="entry name" value="SMALL, ACID-SOLUBLE SPORE PROTEIN A"/>
    <property type="match status" value="1"/>
</dbReference>
<keyword evidence="3" id="KW-1185">Reference proteome</keyword>
<evidence type="ECO:0000313" key="3">
    <source>
        <dbReference type="Proteomes" id="UP000769780"/>
    </source>
</evidence>
<dbReference type="InterPro" id="IPR050847">
    <property type="entry name" value="SASP_DNA-binding"/>
</dbReference>
<evidence type="ECO:0000256" key="1">
    <source>
        <dbReference type="ARBA" id="ARBA00003863"/>
    </source>
</evidence>
<organism evidence="2 3">
    <name type="scientific">Mesobacillus maritimus</name>
    <dbReference type="NCBI Taxonomy" id="1643336"/>
    <lineage>
        <taxon>Bacteria</taxon>
        <taxon>Bacillati</taxon>
        <taxon>Bacillota</taxon>
        <taxon>Bacilli</taxon>
        <taxon>Bacillales</taxon>
        <taxon>Bacillaceae</taxon>
        <taxon>Mesobacillus</taxon>
    </lineage>
</organism>
<dbReference type="EMBL" id="JACWFH010000009">
    <property type="protein sequence ID" value="MBY0097083.1"/>
    <property type="molecule type" value="Genomic_DNA"/>
</dbReference>
<gene>
    <name evidence="2" type="ORF">H0185_09700</name>
</gene>